<dbReference type="Gene3D" id="3.90.1150.10">
    <property type="entry name" value="Aspartate Aminotransferase, domain 1"/>
    <property type="match status" value="1"/>
</dbReference>
<feature type="non-terminal residue" evidence="5">
    <location>
        <position position="1"/>
    </location>
</feature>
<dbReference type="InterPro" id="IPR015422">
    <property type="entry name" value="PyrdxlP-dep_Trfase_small"/>
</dbReference>
<keyword evidence="3" id="KW-0808">Transferase</keyword>
<dbReference type="InterPro" id="IPR050881">
    <property type="entry name" value="LL-DAP_aminotransferase"/>
</dbReference>
<dbReference type="PANTHER" id="PTHR42832:SF3">
    <property type="entry name" value="L-GLUTAMINE--4-(METHYLSULFANYL)-2-OXOBUTANOATE AMINOTRANSFERASE"/>
    <property type="match status" value="1"/>
</dbReference>
<dbReference type="InterPro" id="IPR004839">
    <property type="entry name" value="Aminotransferase_I/II_large"/>
</dbReference>
<dbReference type="AlphaFoldDB" id="A0A381RVZ7"/>
<evidence type="ECO:0000259" key="4">
    <source>
        <dbReference type="Pfam" id="PF00155"/>
    </source>
</evidence>
<comment type="cofactor">
    <cofactor evidence="1">
        <name>pyridoxal 5'-phosphate</name>
        <dbReference type="ChEBI" id="CHEBI:597326"/>
    </cofactor>
</comment>
<sequence length="367" mass="38900">VPPPYPFDVPAEVRDLAEAVPGGAIDLSRGVPCDPVPDVVAAALAEPDPARPYPPSVGTPDLLDAVVGWCGRRLGVDLDHDQVGACVGTKELVTGLPHLLRLRRPERDTVLYPALAYPSYEMGAVLAGCRAVPVPLDASWRIDLSAIRDEDAARALCLWVNTPGNPAGALDDLGAAAAWGRARGVPVVSDECYVEFTWSGPPRSILQHGSDGVLAVHSLSKRSNLAGLRVGFYAGDPDLAWYLRETRRHQGFLIPGPAQAAGAAALRDQDHVDVQAARYHRRLEVLVDVLVSLGVAAEMPEGGFYLWVDAPEGDEMALVRRLAAELGVLTSPGTVFGPDGAGRVRVAAVVTDDDLEVVCRRAADMGS</sequence>
<evidence type="ECO:0000313" key="5">
    <source>
        <dbReference type="EMBL" id="SUZ96030.1"/>
    </source>
</evidence>
<gene>
    <name evidence="5" type="ORF">METZ01_LOCUS48884</name>
</gene>
<evidence type="ECO:0000256" key="1">
    <source>
        <dbReference type="ARBA" id="ARBA00001933"/>
    </source>
</evidence>
<dbReference type="Gene3D" id="3.40.640.10">
    <property type="entry name" value="Type I PLP-dependent aspartate aminotransferase-like (Major domain)"/>
    <property type="match status" value="1"/>
</dbReference>
<organism evidence="5">
    <name type="scientific">marine metagenome</name>
    <dbReference type="NCBI Taxonomy" id="408172"/>
    <lineage>
        <taxon>unclassified sequences</taxon>
        <taxon>metagenomes</taxon>
        <taxon>ecological metagenomes</taxon>
    </lineage>
</organism>
<proteinExistence type="predicted"/>
<dbReference type="InterPro" id="IPR015424">
    <property type="entry name" value="PyrdxlP-dep_Trfase"/>
</dbReference>
<protein>
    <recommendedName>
        <fullName evidence="4">Aminotransferase class I/classII large domain-containing protein</fullName>
    </recommendedName>
</protein>
<evidence type="ECO:0000256" key="2">
    <source>
        <dbReference type="ARBA" id="ARBA00022576"/>
    </source>
</evidence>
<dbReference type="InterPro" id="IPR015421">
    <property type="entry name" value="PyrdxlP-dep_Trfase_major"/>
</dbReference>
<name>A0A381RVZ7_9ZZZZ</name>
<dbReference type="PROSITE" id="PS00105">
    <property type="entry name" value="AA_TRANSFER_CLASS_1"/>
    <property type="match status" value="1"/>
</dbReference>
<dbReference type="PANTHER" id="PTHR42832">
    <property type="entry name" value="AMINO ACID AMINOTRANSFERASE"/>
    <property type="match status" value="1"/>
</dbReference>
<dbReference type="Pfam" id="PF00155">
    <property type="entry name" value="Aminotran_1_2"/>
    <property type="match status" value="1"/>
</dbReference>
<keyword evidence="2" id="KW-0032">Aminotransferase</keyword>
<dbReference type="GO" id="GO:0008483">
    <property type="term" value="F:transaminase activity"/>
    <property type="evidence" value="ECO:0007669"/>
    <property type="project" value="UniProtKB-KW"/>
</dbReference>
<dbReference type="CDD" id="cd00609">
    <property type="entry name" value="AAT_like"/>
    <property type="match status" value="1"/>
</dbReference>
<reference evidence="5" key="1">
    <citation type="submission" date="2018-05" db="EMBL/GenBank/DDBJ databases">
        <authorList>
            <person name="Lanie J.A."/>
            <person name="Ng W.-L."/>
            <person name="Kazmierczak K.M."/>
            <person name="Andrzejewski T.M."/>
            <person name="Davidsen T.M."/>
            <person name="Wayne K.J."/>
            <person name="Tettelin H."/>
            <person name="Glass J.I."/>
            <person name="Rusch D."/>
            <person name="Podicherti R."/>
            <person name="Tsui H.-C.T."/>
            <person name="Winkler M.E."/>
        </authorList>
    </citation>
    <scope>NUCLEOTIDE SEQUENCE</scope>
</reference>
<dbReference type="InterPro" id="IPR004838">
    <property type="entry name" value="NHTrfase_class1_PyrdxlP-BS"/>
</dbReference>
<evidence type="ECO:0000256" key="3">
    <source>
        <dbReference type="ARBA" id="ARBA00022679"/>
    </source>
</evidence>
<dbReference type="EMBL" id="UINC01002376">
    <property type="protein sequence ID" value="SUZ96030.1"/>
    <property type="molecule type" value="Genomic_DNA"/>
</dbReference>
<feature type="domain" description="Aminotransferase class I/classII large" evidence="4">
    <location>
        <begin position="25"/>
        <end position="361"/>
    </location>
</feature>
<dbReference type="SUPFAM" id="SSF53383">
    <property type="entry name" value="PLP-dependent transferases"/>
    <property type="match status" value="1"/>
</dbReference>
<dbReference type="GO" id="GO:0030170">
    <property type="term" value="F:pyridoxal phosphate binding"/>
    <property type="evidence" value="ECO:0007669"/>
    <property type="project" value="InterPro"/>
</dbReference>
<accession>A0A381RVZ7</accession>